<feature type="region of interest" description="Disordered" evidence="1">
    <location>
        <begin position="84"/>
        <end position="117"/>
    </location>
</feature>
<dbReference type="AlphaFoldDB" id="A0A9Q0JVJ4"/>
<proteinExistence type="predicted"/>
<evidence type="ECO:0000313" key="2">
    <source>
        <dbReference type="EMBL" id="KAJ4953072.1"/>
    </source>
</evidence>
<name>A0A9Q0JVJ4_9MAGN</name>
<evidence type="ECO:0000256" key="1">
    <source>
        <dbReference type="SAM" id="MobiDB-lite"/>
    </source>
</evidence>
<comment type="caution">
    <text evidence="2">The sequence shown here is derived from an EMBL/GenBank/DDBJ whole genome shotgun (WGS) entry which is preliminary data.</text>
</comment>
<feature type="compositionally biased region" description="Polar residues" evidence="1">
    <location>
        <begin position="87"/>
        <end position="98"/>
    </location>
</feature>
<organism evidence="2 3">
    <name type="scientific">Protea cynaroides</name>
    <dbReference type="NCBI Taxonomy" id="273540"/>
    <lineage>
        <taxon>Eukaryota</taxon>
        <taxon>Viridiplantae</taxon>
        <taxon>Streptophyta</taxon>
        <taxon>Embryophyta</taxon>
        <taxon>Tracheophyta</taxon>
        <taxon>Spermatophyta</taxon>
        <taxon>Magnoliopsida</taxon>
        <taxon>Proteales</taxon>
        <taxon>Proteaceae</taxon>
        <taxon>Protea</taxon>
    </lineage>
</organism>
<dbReference type="Proteomes" id="UP001141806">
    <property type="component" value="Unassembled WGS sequence"/>
</dbReference>
<keyword evidence="3" id="KW-1185">Reference proteome</keyword>
<sequence>MWRRRTCGKQGIEAEGKFGLSTPRGVPPMTTVFTIGESGMVEGDMQSGLRASKHHPIENLHNSMALLNQEAAEGQSMVAFFTEKSNEASQRQPATSAQGPVAGGSVGEQIAASDVSERERPEVVRSAMKAFTVGLSEVMKLMPFVYFTLEGSSWVTGGSGDGMILQRAKVPPQTGGFPPESMTAGDVVDQRLHRRVSSVRFDFSLPASVNVMSMEIVERVPEAGVPTLNATS</sequence>
<gene>
    <name evidence="2" type="ORF">NE237_029904</name>
</gene>
<protein>
    <submittedName>
        <fullName evidence="2">Uncharacterized protein</fullName>
    </submittedName>
</protein>
<evidence type="ECO:0000313" key="3">
    <source>
        <dbReference type="Proteomes" id="UP001141806"/>
    </source>
</evidence>
<dbReference type="EMBL" id="JAMYWD010000012">
    <property type="protein sequence ID" value="KAJ4953072.1"/>
    <property type="molecule type" value="Genomic_DNA"/>
</dbReference>
<accession>A0A9Q0JVJ4</accession>
<reference evidence="2" key="1">
    <citation type="journal article" date="2023" name="Plant J.">
        <title>The genome of the king protea, Protea cynaroides.</title>
        <authorList>
            <person name="Chang J."/>
            <person name="Duong T.A."/>
            <person name="Schoeman C."/>
            <person name="Ma X."/>
            <person name="Roodt D."/>
            <person name="Barker N."/>
            <person name="Li Z."/>
            <person name="Van de Peer Y."/>
            <person name="Mizrachi E."/>
        </authorList>
    </citation>
    <scope>NUCLEOTIDE SEQUENCE</scope>
    <source>
        <tissue evidence="2">Young leaves</tissue>
    </source>
</reference>